<feature type="transmembrane region" description="Helical" evidence="7">
    <location>
        <begin position="284"/>
        <end position="304"/>
    </location>
</feature>
<keyword evidence="2" id="KW-1003">Cell membrane</keyword>
<proteinExistence type="predicted"/>
<dbReference type="Pfam" id="PF03706">
    <property type="entry name" value="LPG_synthase_TM"/>
    <property type="match status" value="1"/>
</dbReference>
<organism evidence="8 9">
    <name type="scientific">Polyangium jinanense</name>
    <dbReference type="NCBI Taxonomy" id="2829994"/>
    <lineage>
        <taxon>Bacteria</taxon>
        <taxon>Pseudomonadati</taxon>
        <taxon>Myxococcota</taxon>
        <taxon>Polyangia</taxon>
        <taxon>Polyangiales</taxon>
        <taxon>Polyangiaceae</taxon>
        <taxon>Polyangium</taxon>
    </lineage>
</organism>
<evidence type="ECO:0000256" key="1">
    <source>
        <dbReference type="ARBA" id="ARBA00004651"/>
    </source>
</evidence>
<dbReference type="RefSeq" id="WP_272422516.1">
    <property type="nucleotide sequence ID" value="NZ_JAGTJJ010000009.1"/>
</dbReference>
<dbReference type="Proteomes" id="UP001151081">
    <property type="component" value="Unassembled WGS sequence"/>
</dbReference>
<accession>A0A9X3X5F2</accession>
<evidence type="ECO:0000256" key="4">
    <source>
        <dbReference type="ARBA" id="ARBA00022989"/>
    </source>
</evidence>
<evidence type="ECO:0000256" key="3">
    <source>
        <dbReference type="ARBA" id="ARBA00022692"/>
    </source>
</evidence>
<feature type="transmembrane region" description="Helical" evidence="7">
    <location>
        <begin position="126"/>
        <end position="150"/>
    </location>
</feature>
<evidence type="ECO:0000256" key="7">
    <source>
        <dbReference type="SAM" id="Phobius"/>
    </source>
</evidence>
<keyword evidence="4 7" id="KW-1133">Transmembrane helix</keyword>
<reference evidence="8 9" key="1">
    <citation type="submission" date="2021-04" db="EMBL/GenBank/DDBJ databases">
        <title>Genome analysis of Polyangium sp.</title>
        <authorList>
            <person name="Li Y."/>
            <person name="Wang J."/>
        </authorList>
    </citation>
    <scope>NUCLEOTIDE SEQUENCE [LARGE SCALE GENOMIC DNA]</scope>
    <source>
        <strain evidence="8 9">SDU14</strain>
    </source>
</reference>
<feature type="region of interest" description="Disordered" evidence="6">
    <location>
        <begin position="314"/>
        <end position="341"/>
    </location>
</feature>
<feature type="transmembrane region" description="Helical" evidence="7">
    <location>
        <begin position="54"/>
        <end position="77"/>
    </location>
</feature>
<sequence>MAEAPPRPEGEHPRSLVRAVLPFVVSIALVAFVLARLDLKAFQEQLARVSAPSFLAFAAVFVVSLCAADSLATVLVYRRSVAPIRFRDFFILRGASYLPSLLNHHVGQAFLTVALSRIHGVPLARVAGATLLVYASWMGSILGLSCVAIVLGDKPLLWLAVPLGAGSLYLALLAIRPARLSSLRVLAPLFEAGVRGHLWALFARLPHLVVLFVGTWVPFWFFDVRIPPAPAFAFIPVLMVAVTLPITPQGFGTRDVLAATLLEPFAPFPTHEERLAAIAASTTAWGVAITLIEIVFALLLLRFVTPIPTTTSAPLSEAGPAPGRPEFLPEGQPVAPDDPRG</sequence>
<name>A0A9X3X5F2_9BACT</name>
<keyword evidence="3 7" id="KW-0812">Transmembrane</keyword>
<keyword evidence="9" id="KW-1185">Reference proteome</keyword>
<feature type="transmembrane region" description="Helical" evidence="7">
    <location>
        <begin position="16"/>
        <end position="34"/>
    </location>
</feature>
<comment type="caution">
    <text evidence="8">The sequence shown here is derived from an EMBL/GenBank/DDBJ whole genome shotgun (WGS) entry which is preliminary data.</text>
</comment>
<gene>
    <name evidence="8" type="ORF">KEG57_19185</name>
</gene>
<evidence type="ECO:0000313" key="9">
    <source>
        <dbReference type="Proteomes" id="UP001151081"/>
    </source>
</evidence>
<dbReference type="GO" id="GO:0005886">
    <property type="term" value="C:plasma membrane"/>
    <property type="evidence" value="ECO:0007669"/>
    <property type="project" value="UniProtKB-SubCell"/>
</dbReference>
<evidence type="ECO:0000313" key="8">
    <source>
        <dbReference type="EMBL" id="MDC3982648.1"/>
    </source>
</evidence>
<evidence type="ECO:0000256" key="6">
    <source>
        <dbReference type="SAM" id="MobiDB-lite"/>
    </source>
</evidence>
<protein>
    <submittedName>
        <fullName evidence="8">Flippase-like domain-containing protein</fullName>
    </submittedName>
</protein>
<feature type="transmembrane region" description="Helical" evidence="7">
    <location>
        <begin position="229"/>
        <end position="247"/>
    </location>
</feature>
<dbReference type="AlphaFoldDB" id="A0A9X3X5F2"/>
<evidence type="ECO:0000256" key="5">
    <source>
        <dbReference type="ARBA" id="ARBA00023136"/>
    </source>
</evidence>
<evidence type="ECO:0000256" key="2">
    <source>
        <dbReference type="ARBA" id="ARBA00022475"/>
    </source>
</evidence>
<feature type="transmembrane region" description="Helical" evidence="7">
    <location>
        <begin position="196"/>
        <end position="217"/>
    </location>
</feature>
<comment type="subcellular location">
    <subcellularLocation>
        <location evidence="1">Cell membrane</location>
        <topology evidence="1">Multi-pass membrane protein</topology>
    </subcellularLocation>
</comment>
<dbReference type="InterPro" id="IPR022791">
    <property type="entry name" value="L-PG_synthase/AglD"/>
</dbReference>
<keyword evidence="5 7" id="KW-0472">Membrane</keyword>
<dbReference type="EMBL" id="JAGTJJ010000009">
    <property type="protein sequence ID" value="MDC3982648.1"/>
    <property type="molecule type" value="Genomic_DNA"/>
</dbReference>
<feature type="transmembrane region" description="Helical" evidence="7">
    <location>
        <begin position="156"/>
        <end position="175"/>
    </location>
</feature>